<protein>
    <submittedName>
        <fullName evidence="2">Heavy metal RND efflux outer membrane protein, CzcC family</fullName>
    </submittedName>
</protein>
<keyword evidence="1" id="KW-0175">Coiled coil</keyword>
<dbReference type="AlphaFoldDB" id="A0A1W1C4R5"/>
<dbReference type="PANTHER" id="PTHR30203:SF24">
    <property type="entry name" value="BLR4935 PROTEIN"/>
    <property type="match status" value="1"/>
</dbReference>
<organism evidence="2">
    <name type="scientific">hydrothermal vent metagenome</name>
    <dbReference type="NCBI Taxonomy" id="652676"/>
    <lineage>
        <taxon>unclassified sequences</taxon>
        <taxon>metagenomes</taxon>
        <taxon>ecological metagenomes</taxon>
    </lineage>
</organism>
<feature type="coiled-coil region" evidence="1">
    <location>
        <begin position="292"/>
        <end position="326"/>
    </location>
</feature>
<name>A0A1W1C4R5_9ZZZZ</name>
<evidence type="ECO:0000256" key="1">
    <source>
        <dbReference type="SAM" id="Coils"/>
    </source>
</evidence>
<feature type="coiled-coil region" evidence="1">
    <location>
        <begin position="88"/>
        <end position="115"/>
    </location>
</feature>
<dbReference type="PANTHER" id="PTHR30203">
    <property type="entry name" value="OUTER MEMBRANE CATION EFFLUX PROTEIN"/>
    <property type="match status" value="1"/>
</dbReference>
<accession>A0A1W1C4R5</accession>
<gene>
    <name evidence="2" type="ORF">MNB_SV-14-1782</name>
</gene>
<reference evidence="2" key="1">
    <citation type="submission" date="2016-10" db="EMBL/GenBank/DDBJ databases">
        <authorList>
            <person name="de Groot N.N."/>
        </authorList>
    </citation>
    <scope>NUCLEOTIDE SEQUENCE</scope>
</reference>
<dbReference type="SUPFAM" id="SSF56954">
    <property type="entry name" value="Outer membrane efflux proteins (OEP)"/>
    <property type="match status" value="1"/>
</dbReference>
<dbReference type="GO" id="GO:0015562">
    <property type="term" value="F:efflux transmembrane transporter activity"/>
    <property type="evidence" value="ECO:0007669"/>
    <property type="project" value="InterPro"/>
</dbReference>
<dbReference type="EMBL" id="FPHN01000117">
    <property type="protein sequence ID" value="SFV60830.1"/>
    <property type="molecule type" value="Genomic_DNA"/>
</dbReference>
<evidence type="ECO:0000313" key="2">
    <source>
        <dbReference type="EMBL" id="SFV60830.1"/>
    </source>
</evidence>
<dbReference type="Gene3D" id="1.20.1600.10">
    <property type="entry name" value="Outer membrane efflux proteins (OEP)"/>
    <property type="match status" value="1"/>
</dbReference>
<proteinExistence type="predicted"/>
<dbReference type="InterPro" id="IPR010131">
    <property type="entry name" value="MdtP/NodT-like"/>
</dbReference>
<sequence>MKKTVIMLFMVANLYAISYEELLELAIQNNTQLQITQSQEEKVNIQGQIETRLENPSLELEVSDFSAKRVLRGNQFGSRVGVSQSLLLPSVKEDKKALTQKRVELNRQNFQLEKSEFVYEFDLKYLAYKEAKAKELLQQEAINISQEILDVVTERFNAGSIAKSELIQAQIEKMKSEKELKTLELERLKKRNSLLLFANLDATFQIDDNHLFMQKNSTAMHPLLKLTQKKEELARAKLAVASHNIEKIELFSEIEAEPDQDVFRVGFSIPLPIFNQKSQEKQLAKIEINNQQIALNFQKKALNLKIEQLQNEIAIQEELEQNQQILIQEQNRLLSMYQQGYAIAKVNLLRLNTVKRELLSSKNKRLEAKFAIEQNNIKINYLQGAYND</sequence>